<evidence type="ECO:0000313" key="2">
    <source>
        <dbReference type="Proteomes" id="UP001418222"/>
    </source>
</evidence>
<name>A0AAP0BRJ8_9ASPA</name>
<accession>A0AAP0BRJ8</accession>
<protein>
    <submittedName>
        <fullName evidence="1">Uncharacterized protein</fullName>
    </submittedName>
</protein>
<comment type="caution">
    <text evidence="1">The sequence shown here is derived from an EMBL/GenBank/DDBJ whole genome shotgun (WGS) entry which is preliminary data.</text>
</comment>
<sequence length="109" mass="11909">MKPPSLLSLTVDSALLHIACFTDLSAVPDLILVELFLKTLSAGRLTEKVLKLFVATGNEQILLFVESLNIKQILTPILPTSKLLLRTDIISSEILSSSRLLLSGCSEKF</sequence>
<proteinExistence type="predicted"/>
<organism evidence="1 2">
    <name type="scientific">Platanthera zijinensis</name>
    <dbReference type="NCBI Taxonomy" id="2320716"/>
    <lineage>
        <taxon>Eukaryota</taxon>
        <taxon>Viridiplantae</taxon>
        <taxon>Streptophyta</taxon>
        <taxon>Embryophyta</taxon>
        <taxon>Tracheophyta</taxon>
        <taxon>Spermatophyta</taxon>
        <taxon>Magnoliopsida</taxon>
        <taxon>Liliopsida</taxon>
        <taxon>Asparagales</taxon>
        <taxon>Orchidaceae</taxon>
        <taxon>Orchidoideae</taxon>
        <taxon>Orchideae</taxon>
        <taxon>Orchidinae</taxon>
        <taxon>Platanthera</taxon>
    </lineage>
</organism>
<dbReference type="EMBL" id="JBBWWQ010000005">
    <property type="protein sequence ID" value="KAK8947165.1"/>
    <property type="molecule type" value="Genomic_DNA"/>
</dbReference>
<dbReference type="Proteomes" id="UP001418222">
    <property type="component" value="Unassembled WGS sequence"/>
</dbReference>
<keyword evidence="2" id="KW-1185">Reference proteome</keyword>
<dbReference type="AlphaFoldDB" id="A0AAP0BRJ8"/>
<evidence type="ECO:0000313" key="1">
    <source>
        <dbReference type="EMBL" id="KAK8947165.1"/>
    </source>
</evidence>
<gene>
    <name evidence="1" type="ORF">KSP39_PZI006675</name>
</gene>
<reference evidence="1 2" key="1">
    <citation type="journal article" date="2022" name="Nat. Plants">
        <title>Genomes of leafy and leafless Platanthera orchids illuminate the evolution of mycoheterotrophy.</title>
        <authorList>
            <person name="Li M.H."/>
            <person name="Liu K.W."/>
            <person name="Li Z."/>
            <person name="Lu H.C."/>
            <person name="Ye Q.L."/>
            <person name="Zhang D."/>
            <person name="Wang J.Y."/>
            <person name="Li Y.F."/>
            <person name="Zhong Z.M."/>
            <person name="Liu X."/>
            <person name="Yu X."/>
            <person name="Liu D.K."/>
            <person name="Tu X.D."/>
            <person name="Liu B."/>
            <person name="Hao Y."/>
            <person name="Liao X.Y."/>
            <person name="Jiang Y.T."/>
            <person name="Sun W.H."/>
            <person name="Chen J."/>
            <person name="Chen Y.Q."/>
            <person name="Ai Y."/>
            <person name="Zhai J.W."/>
            <person name="Wu S.S."/>
            <person name="Zhou Z."/>
            <person name="Hsiao Y.Y."/>
            <person name="Wu W.L."/>
            <person name="Chen Y.Y."/>
            <person name="Lin Y.F."/>
            <person name="Hsu J.L."/>
            <person name="Li C.Y."/>
            <person name="Wang Z.W."/>
            <person name="Zhao X."/>
            <person name="Zhong W.Y."/>
            <person name="Ma X.K."/>
            <person name="Ma L."/>
            <person name="Huang J."/>
            <person name="Chen G.Z."/>
            <person name="Huang M.Z."/>
            <person name="Huang L."/>
            <person name="Peng D.H."/>
            <person name="Luo Y.B."/>
            <person name="Zou S.Q."/>
            <person name="Chen S.P."/>
            <person name="Lan S."/>
            <person name="Tsai W.C."/>
            <person name="Van de Peer Y."/>
            <person name="Liu Z.J."/>
        </authorList>
    </citation>
    <scope>NUCLEOTIDE SEQUENCE [LARGE SCALE GENOMIC DNA]</scope>
    <source>
        <strain evidence="1">Lor287</strain>
    </source>
</reference>